<accession>A0A0M3HYE8</accession>
<protein>
    <submittedName>
        <fullName evidence="3">Uncharacterized protein</fullName>
    </submittedName>
</protein>
<dbReference type="WBParaSite" id="ALUE_0000853401-mRNA-1">
    <property type="protein sequence ID" value="ALUE_0000853401-mRNA-1"/>
    <property type="gene ID" value="ALUE_0000853401"/>
</dbReference>
<reference evidence="3" key="1">
    <citation type="submission" date="2017-02" db="UniProtKB">
        <authorList>
            <consortium name="WormBaseParasite"/>
        </authorList>
    </citation>
    <scope>IDENTIFICATION</scope>
</reference>
<sequence length="75" mass="8693">MTTFSRRQENQRVAGDGRNGVLMDSQRDNLTVRPYPLDHFFDLESELLQALACFFLAIRKTASRAHKLLFHPRTS</sequence>
<organism evidence="2 3">
    <name type="scientific">Ascaris lumbricoides</name>
    <name type="common">Giant roundworm</name>
    <dbReference type="NCBI Taxonomy" id="6252"/>
    <lineage>
        <taxon>Eukaryota</taxon>
        <taxon>Metazoa</taxon>
        <taxon>Ecdysozoa</taxon>
        <taxon>Nematoda</taxon>
        <taxon>Chromadorea</taxon>
        <taxon>Rhabditida</taxon>
        <taxon>Spirurina</taxon>
        <taxon>Ascaridomorpha</taxon>
        <taxon>Ascaridoidea</taxon>
        <taxon>Ascarididae</taxon>
        <taxon>Ascaris</taxon>
    </lineage>
</organism>
<evidence type="ECO:0000313" key="2">
    <source>
        <dbReference type="Proteomes" id="UP000036681"/>
    </source>
</evidence>
<keyword evidence="2" id="KW-1185">Reference proteome</keyword>
<dbReference type="AlphaFoldDB" id="A0A0M3HYE8"/>
<feature type="region of interest" description="Disordered" evidence="1">
    <location>
        <begin position="1"/>
        <end position="22"/>
    </location>
</feature>
<proteinExistence type="predicted"/>
<feature type="compositionally biased region" description="Basic and acidic residues" evidence="1">
    <location>
        <begin position="1"/>
        <end position="10"/>
    </location>
</feature>
<dbReference type="Proteomes" id="UP000036681">
    <property type="component" value="Unplaced"/>
</dbReference>
<name>A0A0M3HYE8_ASCLU</name>
<evidence type="ECO:0000313" key="3">
    <source>
        <dbReference type="WBParaSite" id="ALUE_0000853401-mRNA-1"/>
    </source>
</evidence>
<evidence type="ECO:0000256" key="1">
    <source>
        <dbReference type="SAM" id="MobiDB-lite"/>
    </source>
</evidence>